<dbReference type="HOGENOM" id="CLU_2631818_0_0_11"/>
<dbReference type="EMBL" id="QWEA01000517">
    <property type="protein sequence ID" value="RIJ22666.1"/>
    <property type="molecule type" value="Genomic_DNA"/>
</dbReference>
<dbReference type="KEGG" id="cmh:VO01_14685"/>
<dbReference type="InterPro" id="IPR006311">
    <property type="entry name" value="TAT_signal"/>
</dbReference>
<evidence type="ECO:0000313" key="2">
    <source>
        <dbReference type="EMBL" id="AJW80195.1"/>
    </source>
</evidence>
<feature type="compositionally biased region" description="Low complexity" evidence="1">
    <location>
        <begin position="48"/>
        <end position="69"/>
    </location>
</feature>
<dbReference type="Proteomes" id="UP000266634">
    <property type="component" value="Unassembled WGS sequence"/>
</dbReference>
<evidence type="ECO:0000313" key="3">
    <source>
        <dbReference type="EMBL" id="RIJ22666.1"/>
    </source>
</evidence>
<sequence length="77" mass="7525">MSTRLRRVPGADLMGRTGITRGTTAIHRRGALAVAALAALLLAGCTAGSPEPGAAPAPTSASPSADAADGLTARSRS</sequence>
<dbReference type="Proteomes" id="UP000032604">
    <property type="component" value="Chromosome"/>
</dbReference>
<dbReference type="EMBL" id="CP011043">
    <property type="protein sequence ID" value="AJW80195.1"/>
    <property type="molecule type" value="Genomic_DNA"/>
</dbReference>
<evidence type="ECO:0000313" key="5">
    <source>
        <dbReference type="Proteomes" id="UP000266634"/>
    </source>
</evidence>
<dbReference type="AlphaFoldDB" id="A0A0D5CLS7"/>
<name>A0A0D5CLS7_9MICO</name>
<proteinExistence type="predicted"/>
<dbReference type="PROSITE" id="PS51318">
    <property type="entry name" value="TAT"/>
    <property type="match status" value="1"/>
</dbReference>
<dbReference type="PATRIC" id="fig|33014.5.peg.3028"/>
<accession>A0A0D5CLS7</accession>
<organism evidence="2 4">
    <name type="scientific">Clavibacter michiganensis subsp. insidiosus</name>
    <dbReference type="NCBI Taxonomy" id="33014"/>
    <lineage>
        <taxon>Bacteria</taxon>
        <taxon>Bacillati</taxon>
        <taxon>Actinomycetota</taxon>
        <taxon>Actinomycetes</taxon>
        <taxon>Micrococcales</taxon>
        <taxon>Microbacteriaceae</taxon>
        <taxon>Clavibacter</taxon>
    </lineage>
</organism>
<evidence type="ECO:0000256" key="1">
    <source>
        <dbReference type="SAM" id="MobiDB-lite"/>
    </source>
</evidence>
<gene>
    <name evidence="3" type="ORF">DZF93_11855</name>
    <name evidence="2" type="ORF">VO01_14685</name>
</gene>
<evidence type="ECO:0000313" key="4">
    <source>
        <dbReference type="Proteomes" id="UP000032604"/>
    </source>
</evidence>
<protein>
    <submittedName>
        <fullName evidence="2">Uncharacterized protein</fullName>
    </submittedName>
</protein>
<reference evidence="3 5" key="2">
    <citation type="submission" date="2018-08" db="EMBL/GenBank/DDBJ databases">
        <title>Genome Sequence of Clavibacter michiganensis Subspecies type strains, and the Atypical Peach-Colored Strains Isolated from Tomato.</title>
        <authorList>
            <person name="Osdaghi E."/>
            <person name="Portier P."/>
            <person name="Briand M."/>
            <person name="Jacques M.-A."/>
        </authorList>
    </citation>
    <scope>NUCLEOTIDE SEQUENCE [LARGE SCALE GENOMIC DNA]</scope>
    <source>
        <strain evidence="3 5">CFBP 6488</strain>
    </source>
</reference>
<reference evidence="2 4" key="1">
    <citation type="journal article" date="2015" name="Genome Announc.">
        <title>Complete Genome Sequence of Clavibacter michiganensis subsp. insidiosus R1-1 Using PacBio Single-Molecule Real-Time Technology.</title>
        <authorList>
            <person name="Lu Y."/>
            <person name="Samac D.A."/>
            <person name="Glazebrook J."/>
            <person name="Ishimaru C.A."/>
        </authorList>
    </citation>
    <scope>NUCLEOTIDE SEQUENCE [LARGE SCALE GENOMIC DNA]</scope>
    <source>
        <strain evidence="2 4">R1-1</strain>
    </source>
</reference>
<feature type="region of interest" description="Disordered" evidence="1">
    <location>
        <begin position="48"/>
        <end position="77"/>
    </location>
</feature>